<keyword evidence="1" id="KW-0732">Signal</keyword>
<organism evidence="3 4">
    <name type="scientific">Massilia mucilaginosa</name>
    <dbReference type="NCBI Taxonomy" id="2609282"/>
    <lineage>
        <taxon>Bacteria</taxon>
        <taxon>Pseudomonadati</taxon>
        <taxon>Pseudomonadota</taxon>
        <taxon>Betaproteobacteria</taxon>
        <taxon>Burkholderiales</taxon>
        <taxon>Oxalobacteraceae</taxon>
        <taxon>Telluria group</taxon>
        <taxon>Massilia</taxon>
    </lineage>
</organism>
<gene>
    <name evidence="3" type="ORF">F2P45_17220</name>
</gene>
<protein>
    <submittedName>
        <fullName evidence="3">DUF1311 domain-containing protein</fullName>
    </submittedName>
</protein>
<proteinExistence type="predicted"/>
<evidence type="ECO:0000313" key="3">
    <source>
        <dbReference type="EMBL" id="NHZ90750.1"/>
    </source>
</evidence>
<dbReference type="Gene3D" id="1.20.1270.180">
    <property type="match status" value="1"/>
</dbReference>
<evidence type="ECO:0000259" key="2">
    <source>
        <dbReference type="Pfam" id="PF07007"/>
    </source>
</evidence>
<dbReference type="InterPro" id="IPR009739">
    <property type="entry name" value="LprI-like_N"/>
</dbReference>
<dbReference type="Pfam" id="PF07007">
    <property type="entry name" value="LprI"/>
    <property type="match status" value="1"/>
</dbReference>
<accession>A0ABX0NVR5</accession>
<comment type="caution">
    <text evidence="3">The sequence shown here is derived from an EMBL/GenBank/DDBJ whole genome shotgun (WGS) entry which is preliminary data.</text>
</comment>
<feature type="domain" description="Lysozyme inhibitor LprI-like N-terminal" evidence="2">
    <location>
        <begin position="50"/>
        <end position="146"/>
    </location>
</feature>
<sequence length="156" mass="16742">MRTISIFSLALLVASPVFAAQADAVETAPHADAAKEVPQFDAAEKCDQFSQAARHRCLTEMAADSAVTLKQAETKAVQMIDQWFENATFKTLAKSKLKASSTAFATYRQAKCAFADSLRGGAIGSAHEISRLACIADTNAQRALELTYATKDMPPP</sequence>
<dbReference type="EMBL" id="WHJH01000020">
    <property type="protein sequence ID" value="NHZ90750.1"/>
    <property type="molecule type" value="Genomic_DNA"/>
</dbReference>
<reference evidence="3 4" key="1">
    <citation type="submission" date="2019-10" db="EMBL/GenBank/DDBJ databases">
        <title>Taxonomy of Antarctic Massilia spp.: description of Massilia rubra sp. nov., Massilia aquatica sp. nov., Massilia mucilaginosa sp. nov., Massilia frigida sp. nov. isolated from streams, lakes and regoliths.</title>
        <authorList>
            <person name="Holochova P."/>
            <person name="Sedlacek I."/>
            <person name="Kralova S."/>
            <person name="Maslanova I."/>
            <person name="Busse H.-J."/>
            <person name="Stankova E."/>
            <person name="Vrbovska V."/>
            <person name="Kovarovic V."/>
            <person name="Bartak M."/>
            <person name="Svec P."/>
            <person name="Pantucek R."/>
        </authorList>
    </citation>
    <scope>NUCLEOTIDE SEQUENCE [LARGE SCALE GENOMIC DNA]</scope>
    <source>
        <strain evidence="3 4">CCM 8733</strain>
    </source>
</reference>
<evidence type="ECO:0000256" key="1">
    <source>
        <dbReference type="SAM" id="SignalP"/>
    </source>
</evidence>
<name>A0ABX0NVR5_9BURK</name>
<evidence type="ECO:0000313" key="4">
    <source>
        <dbReference type="Proteomes" id="UP000609726"/>
    </source>
</evidence>
<keyword evidence="4" id="KW-1185">Reference proteome</keyword>
<feature type="signal peptide" evidence="1">
    <location>
        <begin position="1"/>
        <end position="19"/>
    </location>
</feature>
<feature type="chain" id="PRO_5045735500" evidence="1">
    <location>
        <begin position="20"/>
        <end position="156"/>
    </location>
</feature>
<dbReference type="Proteomes" id="UP000609726">
    <property type="component" value="Unassembled WGS sequence"/>
</dbReference>